<comment type="cofactor">
    <cofactor evidence="1">
        <name>Mg(2+)</name>
        <dbReference type="ChEBI" id="CHEBI:18420"/>
    </cofactor>
</comment>
<dbReference type="InterPro" id="IPR002088">
    <property type="entry name" value="Prenyl_trans_a"/>
</dbReference>
<dbReference type="AlphaFoldDB" id="A0ABD1FE05"/>
<evidence type="ECO:0000256" key="3">
    <source>
        <dbReference type="ARBA" id="ARBA00012700"/>
    </source>
</evidence>
<keyword evidence="5" id="KW-0637">Prenyltransferase</keyword>
<evidence type="ECO:0000256" key="11">
    <source>
        <dbReference type="ARBA" id="ARBA00042436"/>
    </source>
</evidence>
<evidence type="ECO:0000256" key="10">
    <source>
        <dbReference type="ARBA" id="ARBA00041392"/>
    </source>
</evidence>
<reference evidence="14 15" key="1">
    <citation type="submission" date="2024-05" db="EMBL/GenBank/DDBJ databases">
        <title>Genetic variation in Jamaican populations of the coffee berry borer (Hypothenemus hampei).</title>
        <authorList>
            <person name="Errbii M."/>
            <person name="Myrie A."/>
        </authorList>
    </citation>
    <scope>NUCLEOTIDE SEQUENCE [LARGE SCALE GENOMIC DNA]</scope>
    <source>
        <strain evidence="14">JA-Hopewell-2020-01-JO</strain>
        <tissue evidence="14">Whole body</tissue>
    </source>
</reference>
<evidence type="ECO:0000256" key="12">
    <source>
        <dbReference type="ARBA" id="ARBA00043086"/>
    </source>
</evidence>
<dbReference type="EC" id="2.5.1.58" evidence="4"/>
<dbReference type="PROSITE" id="PS51147">
    <property type="entry name" value="PFTA"/>
    <property type="match status" value="4"/>
</dbReference>
<evidence type="ECO:0000256" key="1">
    <source>
        <dbReference type="ARBA" id="ARBA00001946"/>
    </source>
</evidence>
<evidence type="ECO:0000256" key="9">
    <source>
        <dbReference type="ARBA" id="ARBA00040965"/>
    </source>
</evidence>
<dbReference type="Gene3D" id="1.25.40.120">
    <property type="entry name" value="Protein prenylyltransferase"/>
    <property type="match status" value="1"/>
</dbReference>
<evidence type="ECO:0000256" key="5">
    <source>
        <dbReference type="ARBA" id="ARBA00022602"/>
    </source>
</evidence>
<protein>
    <recommendedName>
        <fullName evidence="9">Protein farnesyltransferase/geranylgeranyltransferase type-1 subunit alpha</fullName>
        <ecNumber evidence="4">2.5.1.58</ecNumber>
        <ecNumber evidence="3">2.5.1.59</ecNumber>
    </recommendedName>
    <alternativeName>
        <fullName evidence="12">CAAX farnesyltransferase subunit alpha</fullName>
    </alternativeName>
    <alternativeName>
        <fullName evidence="11">FTase-alpha</fullName>
    </alternativeName>
    <alternativeName>
        <fullName evidence="10">Ras proteins prenyltransferase subunit alpha</fullName>
    </alternativeName>
    <alternativeName>
        <fullName evidence="13">Type I protein geranyl-geranyltransferase subunit alpha</fullName>
    </alternativeName>
</protein>
<evidence type="ECO:0000256" key="6">
    <source>
        <dbReference type="ARBA" id="ARBA00022679"/>
    </source>
</evidence>
<proteinExistence type="inferred from homology"/>
<dbReference type="PANTHER" id="PTHR11129:SF1">
    <property type="entry name" value="PROTEIN FARNESYLTRANSFERASE_GERANYLGERANYLTRANSFERASE TYPE-1 SUBUNIT ALPHA"/>
    <property type="match status" value="1"/>
</dbReference>
<evidence type="ECO:0000256" key="2">
    <source>
        <dbReference type="ARBA" id="ARBA00006734"/>
    </source>
</evidence>
<comment type="caution">
    <text evidence="14">The sequence shown here is derived from an EMBL/GenBank/DDBJ whole genome shotgun (WGS) entry which is preliminary data.</text>
</comment>
<evidence type="ECO:0000256" key="4">
    <source>
        <dbReference type="ARBA" id="ARBA00012702"/>
    </source>
</evidence>
<evidence type="ECO:0000256" key="8">
    <source>
        <dbReference type="ARBA" id="ARBA00022842"/>
    </source>
</evidence>
<gene>
    <name evidence="14" type="ORF">ABEB36_000319</name>
</gene>
<evidence type="ECO:0000313" key="14">
    <source>
        <dbReference type="EMBL" id="KAL1516401.1"/>
    </source>
</evidence>
<dbReference type="GO" id="GO:0004662">
    <property type="term" value="F:CAAX-protein geranylgeranyltransferase activity"/>
    <property type="evidence" value="ECO:0007669"/>
    <property type="project" value="UniProtKB-EC"/>
</dbReference>
<dbReference type="EMBL" id="JBDJPC010000001">
    <property type="protein sequence ID" value="KAL1516401.1"/>
    <property type="molecule type" value="Genomic_DNA"/>
</dbReference>
<keyword evidence="8" id="KW-0460">Magnesium</keyword>
<evidence type="ECO:0000256" key="13">
    <source>
        <dbReference type="ARBA" id="ARBA00043219"/>
    </source>
</evidence>
<dbReference type="EC" id="2.5.1.59" evidence="3"/>
<dbReference type="Pfam" id="PF01239">
    <property type="entry name" value="PPTA"/>
    <property type="match status" value="5"/>
</dbReference>
<evidence type="ECO:0000256" key="7">
    <source>
        <dbReference type="ARBA" id="ARBA00022737"/>
    </source>
</evidence>
<name>A0ABD1FE05_HYPHA</name>
<dbReference type="GO" id="GO:0004660">
    <property type="term" value="F:protein farnesyltransferase activity"/>
    <property type="evidence" value="ECO:0007669"/>
    <property type="project" value="UniProtKB-EC"/>
</dbReference>
<dbReference type="Proteomes" id="UP001566132">
    <property type="component" value="Unassembled WGS sequence"/>
</dbReference>
<dbReference type="SUPFAM" id="SSF48439">
    <property type="entry name" value="Protein prenylyltransferase"/>
    <property type="match status" value="1"/>
</dbReference>
<organism evidence="14 15">
    <name type="scientific">Hypothenemus hampei</name>
    <name type="common">Coffee berry borer</name>
    <dbReference type="NCBI Taxonomy" id="57062"/>
    <lineage>
        <taxon>Eukaryota</taxon>
        <taxon>Metazoa</taxon>
        <taxon>Ecdysozoa</taxon>
        <taxon>Arthropoda</taxon>
        <taxon>Hexapoda</taxon>
        <taxon>Insecta</taxon>
        <taxon>Pterygota</taxon>
        <taxon>Neoptera</taxon>
        <taxon>Endopterygota</taxon>
        <taxon>Coleoptera</taxon>
        <taxon>Polyphaga</taxon>
        <taxon>Cucujiformia</taxon>
        <taxon>Curculionidae</taxon>
        <taxon>Scolytinae</taxon>
        <taxon>Hypothenemus</taxon>
    </lineage>
</organism>
<keyword evidence="15" id="KW-1185">Reference proteome</keyword>
<keyword evidence="6" id="KW-0808">Transferase</keyword>
<accession>A0ABD1FE05</accession>
<keyword evidence="7" id="KW-0677">Repeat</keyword>
<evidence type="ECO:0000313" key="15">
    <source>
        <dbReference type="Proteomes" id="UP001566132"/>
    </source>
</evidence>
<dbReference type="PANTHER" id="PTHR11129">
    <property type="entry name" value="PROTEIN FARNESYLTRANSFERASE ALPHA SUBUNIT/RAB GERANYLGERANYL TRANSFERASE ALPHA SUBUNIT"/>
    <property type="match status" value="1"/>
</dbReference>
<sequence length="357" mass="42337">MADSSDDEVPKHVLFKDRPEWKDIEPLGEYDSDEEQPVVNIEYSAEFKDCYDYFRAVAQKREYTQRVLDLTDTAIKFNPANYTIWGYRFDTLKALEKDLRPELEYTKRIILKQPKNYQVWNYRNLIVTELQDASNEKELTALALAEDSKNYHAWDYRISILRDFKMYDGELEFATQMIEDDVRNNSAWNYRDFVIHRTNNFWDGVETDVIKSEIEYTLDKITKLMDNESAWSYLRGILANISGGICGSKRVNDFCHNLYYNKGNRCRFLLSFMLDCCFRDHEVTYRTKEGDERGPQLLARIKELCLELATEHDVTRKQYWMHLSKSFEKMIIKAELERQLYPSSEDEDSTCSCSTED</sequence>
<comment type="similarity">
    <text evidence="2">Belongs to the protein prenyltransferase subunit alpha family.</text>
</comment>